<dbReference type="RefSeq" id="WP_148091563.1">
    <property type="nucleotide sequence ID" value="NZ_RQYS01000033.1"/>
</dbReference>
<evidence type="ECO:0000313" key="2">
    <source>
        <dbReference type="Proteomes" id="UP000278609"/>
    </source>
</evidence>
<feature type="non-terminal residue" evidence="1">
    <location>
        <position position="1"/>
    </location>
</feature>
<dbReference type="Proteomes" id="UP000278609">
    <property type="component" value="Unassembled WGS sequence"/>
</dbReference>
<accession>A0A3P1XPB7</accession>
<evidence type="ECO:0008006" key="3">
    <source>
        <dbReference type="Google" id="ProtNLM"/>
    </source>
</evidence>
<organism evidence="1 2">
    <name type="scientific">Tannerella forsythia</name>
    <name type="common">Bacteroides forsythus</name>
    <dbReference type="NCBI Taxonomy" id="28112"/>
    <lineage>
        <taxon>Bacteria</taxon>
        <taxon>Pseudomonadati</taxon>
        <taxon>Bacteroidota</taxon>
        <taxon>Bacteroidia</taxon>
        <taxon>Bacteroidales</taxon>
        <taxon>Tannerellaceae</taxon>
        <taxon>Tannerella</taxon>
    </lineage>
</organism>
<dbReference type="InterPro" id="IPR026906">
    <property type="entry name" value="LRR_5"/>
</dbReference>
<evidence type="ECO:0000313" key="1">
    <source>
        <dbReference type="EMBL" id="RRD59918.1"/>
    </source>
</evidence>
<protein>
    <recommendedName>
        <fullName evidence="3">Leucine-rich repeat domain-containing protein</fullName>
    </recommendedName>
</protein>
<name>A0A3P1XPB7_TANFO</name>
<comment type="caution">
    <text evidence="1">The sequence shown here is derived from an EMBL/GenBank/DDBJ whole genome shotgun (WGS) entry which is preliminary data.</text>
</comment>
<dbReference type="EMBL" id="RQYS01000033">
    <property type="protein sequence ID" value="RRD59918.1"/>
    <property type="molecule type" value="Genomic_DNA"/>
</dbReference>
<dbReference type="OrthoDB" id="1073786at2"/>
<gene>
    <name evidence="1" type="ORF">EII40_08390</name>
</gene>
<sequence length="160" mass="17311">TVRVTTEQSTLNHSVGAYYASEGNKPSGHVTVPATVSHGGTTYQVTAIGSVVFRGCRGIKSVTLAKSIAEIKDHAFEKCTGLKEVVVAWDTPLGIAAEVFQDVPLHEVKLTVPAGKKAAYTSASVWKNFNPIVEEGEPTTFYDFKVGKLYYKKTSGCRRK</sequence>
<dbReference type="AlphaFoldDB" id="A0A3P1XPB7"/>
<proteinExistence type="predicted"/>
<dbReference type="InterPro" id="IPR032675">
    <property type="entry name" value="LRR_dom_sf"/>
</dbReference>
<dbReference type="Gene3D" id="3.80.10.10">
    <property type="entry name" value="Ribonuclease Inhibitor"/>
    <property type="match status" value="1"/>
</dbReference>
<dbReference type="Pfam" id="PF13306">
    <property type="entry name" value="LRR_5"/>
    <property type="match status" value="1"/>
</dbReference>
<reference evidence="1 2" key="1">
    <citation type="submission" date="2018-11" db="EMBL/GenBank/DDBJ databases">
        <title>Genomes From Bacteria Associated with the Canine Oral Cavity: a Test Case for Automated Genome-Based Taxonomic Assignment.</title>
        <authorList>
            <person name="Coil D.A."/>
            <person name="Jospin G."/>
            <person name="Darling A.E."/>
            <person name="Wallis C."/>
            <person name="Davis I.J."/>
            <person name="Harris S."/>
            <person name="Eisen J.A."/>
            <person name="Holcombe L.J."/>
            <person name="O'Flynn C."/>
        </authorList>
    </citation>
    <scope>NUCLEOTIDE SEQUENCE [LARGE SCALE GENOMIC DNA]</scope>
    <source>
        <strain evidence="1 2">OH2617_COT-023</strain>
    </source>
</reference>